<feature type="transmembrane region" description="Helical" evidence="7">
    <location>
        <begin position="341"/>
        <end position="358"/>
    </location>
</feature>
<feature type="transmembrane region" description="Helical" evidence="7">
    <location>
        <begin position="265"/>
        <end position="288"/>
    </location>
</feature>
<dbReference type="GO" id="GO:0016020">
    <property type="term" value="C:membrane"/>
    <property type="evidence" value="ECO:0007669"/>
    <property type="project" value="UniProtKB-SubCell"/>
</dbReference>
<feature type="transmembrane region" description="Helical" evidence="7">
    <location>
        <begin position="12"/>
        <end position="31"/>
    </location>
</feature>
<evidence type="ECO:0000256" key="3">
    <source>
        <dbReference type="ARBA" id="ARBA00022692"/>
    </source>
</evidence>
<dbReference type="Proteomes" id="UP000011568">
    <property type="component" value="Unassembled WGS sequence"/>
</dbReference>
<evidence type="ECO:0008006" key="10">
    <source>
        <dbReference type="Google" id="ProtNLM"/>
    </source>
</evidence>
<gene>
    <name evidence="8" type="ORF">C448_03926</name>
</gene>
<reference evidence="8 9" key="1">
    <citation type="journal article" date="2014" name="PLoS Genet.">
        <title>Phylogenetically driven sequencing of extremely halophilic archaea reveals strategies for static and dynamic osmo-response.</title>
        <authorList>
            <person name="Becker E.A."/>
            <person name="Seitzer P.M."/>
            <person name="Tritt A."/>
            <person name="Larsen D."/>
            <person name="Krusor M."/>
            <person name="Yao A.I."/>
            <person name="Wu D."/>
            <person name="Madern D."/>
            <person name="Eisen J.A."/>
            <person name="Darling A.E."/>
            <person name="Facciotti M.T."/>
        </authorList>
    </citation>
    <scope>NUCLEOTIDE SEQUENCE [LARGE SCALE GENOMIC DNA]</scope>
    <source>
        <strain evidence="8 9">DSM 1307</strain>
    </source>
</reference>
<accession>M0MUE6</accession>
<organism evidence="8 9">
    <name type="scientific">Halococcus morrhuae DSM 1307</name>
    <dbReference type="NCBI Taxonomy" id="931277"/>
    <lineage>
        <taxon>Archaea</taxon>
        <taxon>Methanobacteriati</taxon>
        <taxon>Methanobacteriota</taxon>
        <taxon>Stenosarchaea group</taxon>
        <taxon>Halobacteria</taxon>
        <taxon>Halobacteriales</taxon>
        <taxon>Halococcaceae</taxon>
        <taxon>Halococcus</taxon>
    </lineage>
</organism>
<dbReference type="PANTHER" id="PTHR21716:SF4">
    <property type="entry name" value="TRANSMEMBRANE PROTEIN 245"/>
    <property type="match status" value="1"/>
</dbReference>
<feature type="transmembrane region" description="Helical" evidence="7">
    <location>
        <begin position="43"/>
        <end position="76"/>
    </location>
</feature>
<feature type="transmembrane region" description="Helical" evidence="7">
    <location>
        <begin position="172"/>
        <end position="196"/>
    </location>
</feature>
<keyword evidence="3 7" id="KW-0812">Transmembrane</keyword>
<evidence type="ECO:0000313" key="9">
    <source>
        <dbReference type="Proteomes" id="UP000011568"/>
    </source>
</evidence>
<name>M0MUE6_HALMO</name>
<comment type="subcellular location">
    <subcellularLocation>
        <location evidence="1">Membrane</location>
        <topology evidence="1">Multi-pass membrane protein</topology>
    </subcellularLocation>
</comment>
<dbReference type="eggNOG" id="arCOG02642">
    <property type="taxonomic scope" value="Archaea"/>
</dbReference>
<comment type="caution">
    <text evidence="8">The sequence shown here is derived from an EMBL/GenBank/DDBJ whole genome shotgun (WGS) entry which is preliminary data.</text>
</comment>
<dbReference type="EMBL" id="AOMC01000054">
    <property type="protein sequence ID" value="EMA48394.1"/>
    <property type="molecule type" value="Genomic_DNA"/>
</dbReference>
<dbReference type="AlphaFoldDB" id="M0MUE6"/>
<evidence type="ECO:0000256" key="6">
    <source>
        <dbReference type="SAM" id="MobiDB-lite"/>
    </source>
</evidence>
<dbReference type="InterPro" id="IPR002549">
    <property type="entry name" value="AI-2E-like"/>
</dbReference>
<dbReference type="Pfam" id="PF01594">
    <property type="entry name" value="AI-2E_transport"/>
    <property type="match status" value="1"/>
</dbReference>
<keyword evidence="9" id="KW-1185">Reference proteome</keyword>
<keyword evidence="5 7" id="KW-0472">Membrane</keyword>
<feature type="transmembrane region" description="Helical" evidence="7">
    <location>
        <begin position="91"/>
        <end position="113"/>
    </location>
</feature>
<proteinExistence type="inferred from homology"/>
<evidence type="ECO:0000256" key="5">
    <source>
        <dbReference type="ARBA" id="ARBA00023136"/>
    </source>
</evidence>
<sequence length="427" mass="45290">MDSVSLGDHSQIAWWLLGLVVAATVLVFEYMDSVSLGDHSQIAWWLLGLVVAATVLFVGYSFVGTFVLGLFVYYAVRPVNRRLEDHLSSGLSAALTMVVVALPALLLGAYLVVIGLGQLSSLQGTPVGEYTKFLQPYLDVSKLQGGPIDALTVLRNRLSQSGVLQQVLNQGLGVLSTLSGGLLHAFLSLAFAFYLLRDEHDLAAWFRAEVGDRETAQHAFLSAIDRDLHSVYFGNVLTVLLVAVVAVVVYNGLNAVAPAQLSIPLATALALATGLASFVPIVVGKLVYVPLGLYLAAQAFGTDPTLLWFPALFFVVSFVLLDMLPVMFLRPYLSGQSLHTGLVMFAYVLGTVLFGWYGLFFGPLVVVFVVQFINVVLPGLLHGRSVGPETSPATDVGSAPADAAGTNEPSDGTDDTATTGDGPSDAG</sequence>
<evidence type="ECO:0000256" key="2">
    <source>
        <dbReference type="ARBA" id="ARBA00009773"/>
    </source>
</evidence>
<evidence type="ECO:0000256" key="7">
    <source>
        <dbReference type="SAM" id="Phobius"/>
    </source>
</evidence>
<comment type="similarity">
    <text evidence="2">Belongs to the autoinducer-2 exporter (AI-2E) (TC 2.A.86) family.</text>
</comment>
<feature type="transmembrane region" description="Helical" evidence="7">
    <location>
        <begin position="231"/>
        <end position="253"/>
    </location>
</feature>
<feature type="compositionally biased region" description="Low complexity" evidence="6">
    <location>
        <begin position="415"/>
        <end position="427"/>
    </location>
</feature>
<dbReference type="PANTHER" id="PTHR21716">
    <property type="entry name" value="TRANSMEMBRANE PROTEIN"/>
    <property type="match status" value="1"/>
</dbReference>
<keyword evidence="4 7" id="KW-1133">Transmembrane helix</keyword>
<evidence type="ECO:0000256" key="4">
    <source>
        <dbReference type="ARBA" id="ARBA00022989"/>
    </source>
</evidence>
<feature type="transmembrane region" description="Helical" evidence="7">
    <location>
        <begin position="308"/>
        <end position="329"/>
    </location>
</feature>
<dbReference type="STRING" id="931277.C448_03926"/>
<protein>
    <recommendedName>
        <fullName evidence="10">Permease</fullName>
    </recommendedName>
</protein>
<evidence type="ECO:0000313" key="8">
    <source>
        <dbReference type="EMBL" id="EMA48394.1"/>
    </source>
</evidence>
<dbReference type="PATRIC" id="fig|931277.6.peg.760"/>
<evidence type="ECO:0000256" key="1">
    <source>
        <dbReference type="ARBA" id="ARBA00004141"/>
    </source>
</evidence>
<dbReference type="RefSeq" id="WP_004052009.1">
    <property type="nucleotide sequence ID" value="NZ_AOMC01000054.1"/>
</dbReference>
<feature type="region of interest" description="Disordered" evidence="6">
    <location>
        <begin position="388"/>
        <end position="427"/>
    </location>
</feature>